<evidence type="ECO:0000313" key="1">
    <source>
        <dbReference type="EMBL" id="MPN64300.1"/>
    </source>
</evidence>
<organism evidence="1">
    <name type="scientific">bioreactor metagenome</name>
    <dbReference type="NCBI Taxonomy" id="1076179"/>
    <lineage>
        <taxon>unclassified sequences</taxon>
        <taxon>metagenomes</taxon>
        <taxon>ecological metagenomes</taxon>
    </lineage>
</organism>
<proteinExistence type="predicted"/>
<gene>
    <name evidence="1" type="ORF">SDC9_212071</name>
</gene>
<comment type="caution">
    <text evidence="1">The sequence shown here is derived from an EMBL/GenBank/DDBJ whole genome shotgun (WGS) entry which is preliminary data.</text>
</comment>
<reference evidence="1" key="1">
    <citation type="submission" date="2019-08" db="EMBL/GenBank/DDBJ databases">
        <authorList>
            <person name="Kucharzyk K."/>
            <person name="Murdoch R.W."/>
            <person name="Higgins S."/>
            <person name="Loffler F."/>
        </authorList>
    </citation>
    <scope>NUCLEOTIDE SEQUENCE</scope>
</reference>
<protein>
    <submittedName>
        <fullName evidence="1">Uncharacterized protein</fullName>
    </submittedName>
</protein>
<sequence>MRHVCDQPHAGITELLYPGRLWRPRKMHQVHPFAREALHGFPGRAGFGLRSVQWAGIEPDDIVLLAHPGLRIGLRKGRECWSLKQLVSAVISNQRCPLGF</sequence>
<accession>A0A645JMI6</accession>
<dbReference type="AlphaFoldDB" id="A0A645JMI6"/>
<name>A0A645JMI6_9ZZZZ</name>
<dbReference type="EMBL" id="VSSQ01144978">
    <property type="protein sequence ID" value="MPN64300.1"/>
    <property type="molecule type" value="Genomic_DNA"/>
</dbReference>